<dbReference type="InterPro" id="IPR036397">
    <property type="entry name" value="RNaseH_sf"/>
</dbReference>
<proteinExistence type="predicted"/>
<dbReference type="NCBIfam" id="NF033516">
    <property type="entry name" value="transpos_IS3"/>
    <property type="match status" value="1"/>
</dbReference>
<evidence type="ECO:0000313" key="4">
    <source>
        <dbReference type="Proteomes" id="UP000185473"/>
    </source>
</evidence>
<dbReference type="SUPFAM" id="SSF53098">
    <property type="entry name" value="Ribonuclease H-like"/>
    <property type="match status" value="1"/>
</dbReference>
<reference evidence="3 4" key="1">
    <citation type="submission" date="2016-02" db="EMBL/GenBank/DDBJ databases">
        <title>Complete Genome Sequence of Weissella jogaejeotgali FOL01.</title>
        <authorList>
            <person name="Lee J.-H."/>
            <person name="Ku H.-J."/>
        </authorList>
    </citation>
    <scope>NUCLEOTIDE SEQUENCE [LARGE SCALE GENOMIC DNA]</scope>
    <source>
        <strain evidence="3 4">FOL01</strain>
    </source>
</reference>
<keyword evidence="4" id="KW-1185">Reference proteome</keyword>
<gene>
    <name evidence="3" type="ORF">FOL01_0690</name>
</gene>
<dbReference type="Pfam" id="PF00665">
    <property type="entry name" value="rve"/>
    <property type="match status" value="1"/>
</dbReference>
<dbReference type="InterPro" id="IPR050900">
    <property type="entry name" value="Transposase_IS3/IS150/IS904"/>
</dbReference>
<accession>A0A1L6RAH5</accession>
<dbReference type="PANTHER" id="PTHR46889:SF4">
    <property type="entry name" value="TRANSPOSASE INSO FOR INSERTION SEQUENCE ELEMENT IS911B-RELATED"/>
    <property type="match status" value="1"/>
</dbReference>
<dbReference type="PANTHER" id="PTHR46889">
    <property type="entry name" value="TRANSPOSASE INSF FOR INSERTION SEQUENCE IS3B-RELATED"/>
    <property type="match status" value="1"/>
</dbReference>
<dbReference type="InterPro" id="IPR048020">
    <property type="entry name" value="Transpos_IS3"/>
</dbReference>
<dbReference type="PROSITE" id="PS50994">
    <property type="entry name" value="INTEGRASE"/>
    <property type="match status" value="1"/>
</dbReference>
<dbReference type="Pfam" id="PF13276">
    <property type="entry name" value="HTH_21"/>
    <property type="match status" value="1"/>
</dbReference>
<evidence type="ECO:0000259" key="2">
    <source>
        <dbReference type="PROSITE" id="PS50994"/>
    </source>
</evidence>
<name>A0A1L6RAH5_9LACO</name>
<organism evidence="3 4">
    <name type="scientific">Weissella jogaejeotgali</name>
    <dbReference type="NCBI Taxonomy" id="1631871"/>
    <lineage>
        <taxon>Bacteria</taxon>
        <taxon>Bacillati</taxon>
        <taxon>Bacillota</taxon>
        <taxon>Bacilli</taxon>
        <taxon>Lactobacillales</taxon>
        <taxon>Lactobacillaceae</taxon>
        <taxon>Weissella</taxon>
    </lineage>
</organism>
<dbReference type="KEGG" id="wjo:FOL01_0690"/>
<dbReference type="InterPro" id="IPR001584">
    <property type="entry name" value="Integrase_cat-core"/>
</dbReference>
<dbReference type="AlphaFoldDB" id="A0A1L6RAH5"/>
<dbReference type="InterPro" id="IPR012337">
    <property type="entry name" value="RNaseH-like_sf"/>
</dbReference>
<evidence type="ECO:0000313" key="3">
    <source>
        <dbReference type="EMBL" id="APS41549.1"/>
    </source>
</evidence>
<dbReference type="EMBL" id="CP014332">
    <property type="protein sequence ID" value="APS41549.1"/>
    <property type="molecule type" value="Genomic_DNA"/>
</dbReference>
<evidence type="ECO:0000256" key="1">
    <source>
        <dbReference type="ARBA" id="ARBA00002286"/>
    </source>
</evidence>
<dbReference type="Proteomes" id="UP000185473">
    <property type="component" value="Chromosome"/>
</dbReference>
<sequence length="264" mass="30581">MKHATYYDEKKRLLKTSKYQQIQNMIQNIFLASHKTYGYRRIHRQLLNQGVKISANTVLKLMHTLGIKNHIYRRHTSSYSSYKGNIGTKAPNFLKQTFNATQPYTVIHTDVTQVRLTNQHWAYISAMTDEATKEVLALQVSAHPDKQLIMKTIDQLCANLPSGTKSIIHSDQGWHYQQKDYQAKLKALDFIPSMSRKGNCLDNAPIESFFNLLKRESLNQQHIKNIAELSVIVDKYVHWFNHERISLKTKGLPPIAYREQVLGN</sequence>
<dbReference type="Gene3D" id="3.30.420.10">
    <property type="entry name" value="Ribonuclease H-like superfamily/Ribonuclease H"/>
    <property type="match status" value="1"/>
</dbReference>
<dbReference type="GO" id="GO:0015074">
    <property type="term" value="P:DNA integration"/>
    <property type="evidence" value="ECO:0007669"/>
    <property type="project" value="InterPro"/>
</dbReference>
<dbReference type="GO" id="GO:0003676">
    <property type="term" value="F:nucleic acid binding"/>
    <property type="evidence" value="ECO:0007669"/>
    <property type="project" value="InterPro"/>
</dbReference>
<dbReference type="InterPro" id="IPR025948">
    <property type="entry name" value="HTH-like_dom"/>
</dbReference>
<dbReference type="STRING" id="1631871.FOL01_0690"/>
<comment type="function">
    <text evidence="1">Involved in the transposition of the insertion sequence.</text>
</comment>
<protein>
    <submittedName>
        <fullName evidence="3">Mobile element protein</fullName>
    </submittedName>
</protein>
<dbReference type="Pfam" id="PF13333">
    <property type="entry name" value="rve_2"/>
    <property type="match status" value="1"/>
</dbReference>
<feature type="domain" description="Integrase catalytic" evidence="2">
    <location>
        <begin position="99"/>
        <end position="262"/>
    </location>
</feature>